<dbReference type="AlphaFoldDB" id="A0A432MNK4"/>
<dbReference type="Proteomes" id="UP000280296">
    <property type="component" value="Unassembled WGS sequence"/>
</dbReference>
<evidence type="ECO:0000313" key="2">
    <source>
        <dbReference type="EMBL" id="RUL89021.1"/>
    </source>
</evidence>
<name>A0A432MNK4_9BACT</name>
<dbReference type="EMBL" id="RYZH01000005">
    <property type="protein sequence ID" value="RUL89021.1"/>
    <property type="molecule type" value="Genomic_DNA"/>
</dbReference>
<dbReference type="RefSeq" id="WP_126724015.1">
    <property type="nucleotide sequence ID" value="NZ_RYZH01000005.1"/>
</dbReference>
<feature type="transmembrane region" description="Helical" evidence="1">
    <location>
        <begin position="16"/>
        <end position="36"/>
    </location>
</feature>
<keyword evidence="1" id="KW-0812">Transmembrane</keyword>
<organism evidence="2 3">
    <name type="scientific">Tautonia sociabilis</name>
    <dbReference type="NCBI Taxonomy" id="2080755"/>
    <lineage>
        <taxon>Bacteria</taxon>
        <taxon>Pseudomonadati</taxon>
        <taxon>Planctomycetota</taxon>
        <taxon>Planctomycetia</taxon>
        <taxon>Isosphaerales</taxon>
        <taxon>Isosphaeraceae</taxon>
        <taxon>Tautonia</taxon>
    </lineage>
</organism>
<evidence type="ECO:0000256" key="1">
    <source>
        <dbReference type="SAM" id="Phobius"/>
    </source>
</evidence>
<keyword evidence="1" id="KW-1133">Transmembrane helix</keyword>
<keyword evidence="1" id="KW-0472">Membrane</keyword>
<gene>
    <name evidence="2" type="ORF">TsocGM_03940</name>
</gene>
<comment type="caution">
    <text evidence="2">The sequence shown here is derived from an EMBL/GenBank/DDBJ whole genome shotgun (WGS) entry which is preliminary data.</text>
</comment>
<accession>A0A432MNK4</accession>
<reference evidence="2 3" key="1">
    <citation type="submission" date="2018-12" db="EMBL/GenBank/DDBJ databases">
        <authorList>
            <person name="Toschakov S.V."/>
        </authorList>
    </citation>
    <scope>NUCLEOTIDE SEQUENCE [LARGE SCALE GENOMIC DNA]</scope>
    <source>
        <strain evidence="2 3">GM2012</strain>
    </source>
</reference>
<feature type="transmembrane region" description="Helical" evidence="1">
    <location>
        <begin position="56"/>
        <end position="76"/>
    </location>
</feature>
<sequence>MSPPGPPIANGPRPRLYILFGMLSLLTFAGPLAIFLVGRGGQRPTWPPDRPIEWQVFLGVTIAFVVLFVACLVDAARLRSRPRGDRSTDRPEDAS</sequence>
<dbReference type="OrthoDB" id="291220at2"/>
<reference evidence="2 3" key="2">
    <citation type="submission" date="2019-01" db="EMBL/GenBank/DDBJ databases">
        <title>Tautonia sociabilis, a novel thermotolerant planctomycete of Isosphaeraceae family, isolated from a 4000 m deep subterranean habitat.</title>
        <authorList>
            <person name="Kovaleva O.L."/>
            <person name="Elcheninov A.G."/>
            <person name="Van Heerden E."/>
            <person name="Toshchakov S.V."/>
            <person name="Novikov A."/>
            <person name="Bonch-Osmolovskaya E.A."/>
            <person name="Kublanov I.V."/>
        </authorList>
    </citation>
    <scope>NUCLEOTIDE SEQUENCE [LARGE SCALE GENOMIC DNA]</scope>
    <source>
        <strain evidence="2 3">GM2012</strain>
    </source>
</reference>
<evidence type="ECO:0000313" key="3">
    <source>
        <dbReference type="Proteomes" id="UP000280296"/>
    </source>
</evidence>
<keyword evidence="3" id="KW-1185">Reference proteome</keyword>
<proteinExistence type="predicted"/>
<protein>
    <submittedName>
        <fullName evidence="2">Uncharacterized protein</fullName>
    </submittedName>
</protein>